<feature type="compositionally biased region" description="Low complexity" evidence="1">
    <location>
        <begin position="194"/>
        <end position="215"/>
    </location>
</feature>
<feature type="compositionally biased region" description="Polar residues" evidence="1">
    <location>
        <begin position="570"/>
        <end position="590"/>
    </location>
</feature>
<name>A0A409XD59_PSICY</name>
<feature type="region of interest" description="Disordered" evidence="1">
    <location>
        <begin position="543"/>
        <end position="590"/>
    </location>
</feature>
<gene>
    <name evidence="2" type="ORF">CVT25_010246</name>
</gene>
<feature type="region of interest" description="Disordered" evidence="1">
    <location>
        <begin position="358"/>
        <end position="381"/>
    </location>
</feature>
<feature type="region of interest" description="Disordered" evidence="1">
    <location>
        <begin position="160"/>
        <end position="216"/>
    </location>
</feature>
<feature type="compositionally biased region" description="Low complexity" evidence="1">
    <location>
        <begin position="303"/>
        <end position="336"/>
    </location>
</feature>
<accession>A0A409XD59</accession>
<organism evidence="2 3">
    <name type="scientific">Psilocybe cyanescens</name>
    <dbReference type="NCBI Taxonomy" id="93625"/>
    <lineage>
        <taxon>Eukaryota</taxon>
        <taxon>Fungi</taxon>
        <taxon>Dikarya</taxon>
        <taxon>Basidiomycota</taxon>
        <taxon>Agaricomycotina</taxon>
        <taxon>Agaricomycetes</taxon>
        <taxon>Agaricomycetidae</taxon>
        <taxon>Agaricales</taxon>
        <taxon>Agaricineae</taxon>
        <taxon>Strophariaceae</taxon>
        <taxon>Psilocybe</taxon>
    </lineage>
</organism>
<reference evidence="2 3" key="1">
    <citation type="journal article" date="2018" name="Evol. Lett.">
        <title>Horizontal gene cluster transfer increased hallucinogenic mushroom diversity.</title>
        <authorList>
            <person name="Reynolds H.T."/>
            <person name="Vijayakumar V."/>
            <person name="Gluck-Thaler E."/>
            <person name="Korotkin H.B."/>
            <person name="Matheny P.B."/>
            <person name="Slot J.C."/>
        </authorList>
    </citation>
    <scope>NUCLEOTIDE SEQUENCE [LARGE SCALE GENOMIC DNA]</scope>
    <source>
        <strain evidence="2 3">2631</strain>
    </source>
</reference>
<dbReference type="Proteomes" id="UP000283269">
    <property type="component" value="Unassembled WGS sequence"/>
</dbReference>
<evidence type="ECO:0000313" key="2">
    <source>
        <dbReference type="EMBL" id="PPQ88670.1"/>
    </source>
</evidence>
<evidence type="ECO:0000313" key="3">
    <source>
        <dbReference type="Proteomes" id="UP000283269"/>
    </source>
</evidence>
<dbReference type="EMBL" id="NHYD01002055">
    <property type="protein sequence ID" value="PPQ88670.1"/>
    <property type="molecule type" value="Genomic_DNA"/>
</dbReference>
<feature type="compositionally biased region" description="Polar residues" evidence="1">
    <location>
        <begin position="160"/>
        <end position="169"/>
    </location>
</feature>
<feature type="compositionally biased region" description="Polar residues" evidence="1">
    <location>
        <begin position="58"/>
        <end position="68"/>
    </location>
</feature>
<proteinExistence type="predicted"/>
<evidence type="ECO:0000256" key="1">
    <source>
        <dbReference type="SAM" id="MobiDB-lite"/>
    </source>
</evidence>
<comment type="caution">
    <text evidence="2">The sequence shown here is derived from an EMBL/GenBank/DDBJ whole genome shotgun (WGS) entry which is preliminary data.</text>
</comment>
<protein>
    <submittedName>
        <fullName evidence="2">Uncharacterized protein</fullName>
    </submittedName>
</protein>
<feature type="region of interest" description="Disordered" evidence="1">
    <location>
        <begin position="27"/>
        <end position="46"/>
    </location>
</feature>
<feature type="region of interest" description="Disordered" evidence="1">
    <location>
        <begin position="287"/>
        <end position="338"/>
    </location>
</feature>
<feature type="region of interest" description="Disordered" evidence="1">
    <location>
        <begin position="251"/>
        <end position="272"/>
    </location>
</feature>
<dbReference type="AlphaFoldDB" id="A0A409XD59"/>
<sequence length="590" mass="65298">MNTRRSVSPTLPGAWASTWSLTKVFKSNEDTTPKSPQSAKIDHIIHNVDKSPPALLKSSGSRKSNRTSMFDDRASLPASNDDESITSDDFHSFDITLLPVISNACTPPNEGKQNKDEDVTLLELPQSKIFSSELSSTLHILASQEDVTLSDAVVPSKVSGTLSTYTSPKLQDPAMHGDFSNTSSDSRLSGCSASTHPPSTASRRSSSSSSCSDGSVVFRRNDYDRESTHSNYSGLDYARVCHLIARLGNGTTSDQSLTPNHPQNPPQVSNPRQILRRRLENEYHDHRNNEFPLSQPDGTNPWTLSLEPTLTSTESSISQSSTRSSSNESSSTSENEVIPRRYFPSTFASSQSNSFFQQRSFNSSRANATHDTEVSTTRQGSNNSIYALPLVEEFVREPVSPPRPVGGEPFRSRNVVQKTKEFCSKFKKLLVPKKASKGPKGVKDIMHDHPLSDDMFRMDATMQLPMPPLLPPSPRETSPWSFVRRHGIHREPKMSLPTFPHPEHRSGRIVKTSTTSVDKHSYEYHARPKTLEEIKSKRRFSLPAFSGPPAGQPSGSMGHMSIFSRDQRRPFTSSINSASQNDSFLMSTPT</sequence>
<feature type="region of interest" description="Disordered" evidence="1">
    <location>
        <begin position="51"/>
        <end position="87"/>
    </location>
</feature>
<dbReference type="OrthoDB" id="3049164at2759"/>
<feature type="compositionally biased region" description="Polar residues" evidence="1">
    <location>
        <begin position="179"/>
        <end position="193"/>
    </location>
</feature>
<dbReference type="InParanoid" id="A0A409XD59"/>
<keyword evidence="3" id="KW-1185">Reference proteome</keyword>
<feature type="region of interest" description="Disordered" evidence="1">
    <location>
        <begin position="492"/>
        <end position="520"/>
    </location>
</feature>